<feature type="compositionally biased region" description="Polar residues" evidence="10">
    <location>
        <begin position="1"/>
        <end position="40"/>
    </location>
</feature>
<dbReference type="EMBL" id="JAKKPZ010000003">
    <property type="protein sequence ID" value="KAI1723549.1"/>
    <property type="molecule type" value="Genomic_DNA"/>
</dbReference>
<feature type="compositionally biased region" description="Basic and acidic residues" evidence="10">
    <location>
        <begin position="52"/>
        <end position="73"/>
    </location>
</feature>
<feature type="region of interest" description="Disordered" evidence="10">
    <location>
        <begin position="1"/>
        <end position="153"/>
    </location>
</feature>
<dbReference type="GO" id="GO:0007346">
    <property type="term" value="P:regulation of mitotic cell cycle"/>
    <property type="evidence" value="ECO:0007669"/>
    <property type="project" value="TreeGrafter"/>
</dbReference>
<sequence>MEDYNTDQSKIEATSSKNISTRPDLSERASTSHIKPSHNNRSPPSPSRRKYREYDHNDSRRRSDNCSRSDVYARRHSSHRDHHEKYSHRRHSPEKYGRSTTSHNKCSAEKRDTKRIHQKSHSIDKSENTLENFQPSESSESKRRKNAPPLVRPYDLKAGQMELSPIEMRETQTTFYSKFEPGDTSENESYEDEQMYNISSMQFYEGDTSSVERKEFDELTEEEKQLIAPETLKEIECRYQNKLISQLPVYFPGIFGCRNVAEFECLNHIEEGAYGVVYRAIEKKTDEIVALKRLKMEKERDGFPITSLREINMLLKCRKHPNIVNVREIVLGGNVDKIYLVMEFVEHDMKTLMESLKSGSKKFTPALVKSLMRQLLSGIEFMHCEYVFHRDLKTSNLLLSHSGVVKIGDFGLAREFGSPLKPYTPIVVTLWYRSPELLLGIKEYSTAVDMWSIGCIFAEFMKLKPLFMGKSEIDQLKKIFKEIGTPNERVWPGYSELPGAKLFTLTHTKGNQLRNKFASHLSSDAGFELLNRFILDVKINFKNLNL</sequence>
<dbReference type="AlphaFoldDB" id="A0AAD4RBG0"/>
<evidence type="ECO:0000256" key="5">
    <source>
        <dbReference type="ARBA" id="ARBA00022741"/>
    </source>
</evidence>
<evidence type="ECO:0000256" key="4">
    <source>
        <dbReference type="ARBA" id="ARBA00022679"/>
    </source>
</evidence>
<dbReference type="PROSITE" id="PS50011">
    <property type="entry name" value="PROTEIN_KINASE_DOM"/>
    <property type="match status" value="1"/>
</dbReference>
<dbReference type="SMART" id="SM00220">
    <property type="entry name" value="S_TKc"/>
    <property type="match status" value="1"/>
</dbReference>
<keyword evidence="6 12" id="KW-0418">Kinase</keyword>
<reference evidence="12" key="1">
    <citation type="submission" date="2022-01" db="EMBL/GenBank/DDBJ databases">
        <title>Genome Sequence Resource for Two Populations of Ditylenchus destructor, the Migratory Endoparasitic Phytonematode.</title>
        <authorList>
            <person name="Zhang H."/>
            <person name="Lin R."/>
            <person name="Xie B."/>
        </authorList>
    </citation>
    <scope>NUCLEOTIDE SEQUENCE</scope>
    <source>
        <strain evidence="12">BazhouSP</strain>
    </source>
</reference>
<dbReference type="PANTHER" id="PTHR24056:SF107">
    <property type="entry name" value="CYCLIN-DEPENDENT KINASE 11A-RELATED"/>
    <property type="match status" value="1"/>
</dbReference>
<evidence type="ECO:0000259" key="11">
    <source>
        <dbReference type="PROSITE" id="PS50011"/>
    </source>
</evidence>
<gene>
    <name evidence="12" type="ORF">DdX_03710</name>
</gene>
<dbReference type="InterPro" id="IPR000719">
    <property type="entry name" value="Prot_kinase_dom"/>
</dbReference>
<keyword evidence="7" id="KW-0067">ATP-binding</keyword>
<keyword evidence="13" id="KW-1185">Reference proteome</keyword>
<keyword evidence="4" id="KW-0808">Transferase</keyword>
<comment type="similarity">
    <text evidence="1">Belongs to the protein kinase superfamily. CMGC Ser/Thr protein kinase family. CDC2/CDKX subfamily.</text>
</comment>
<proteinExistence type="inferred from homology"/>
<evidence type="ECO:0000256" key="3">
    <source>
        <dbReference type="ARBA" id="ARBA00022527"/>
    </source>
</evidence>
<accession>A0AAD4RBG0</accession>
<dbReference type="GO" id="GO:0004693">
    <property type="term" value="F:cyclin-dependent protein serine/threonine kinase activity"/>
    <property type="evidence" value="ECO:0007669"/>
    <property type="project" value="UniProtKB-EC"/>
</dbReference>
<dbReference type="FunFam" id="1.10.510.10:FF:000624">
    <property type="entry name" value="Mitogen-activated protein kinase"/>
    <property type="match status" value="1"/>
</dbReference>
<feature type="domain" description="Protein kinase" evidence="11">
    <location>
        <begin position="263"/>
        <end position="546"/>
    </location>
</feature>
<name>A0AAD4RBG0_9BILA</name>
<keyword evidence="5" id="KW-0547">Nucleotide-binding</keyword>
<dbReference type="CDD" id="cd07843">
    <property type="entry name" value="STKc_CDC2L1"/>
    <property type="match status" value="1"/>
</dbReference>
<dbReference type="SUPFAM" id="SSF56112">
    <property type="entry name" value="Protein kinase-like (PK-like)"/>
    <property type="match status" value="1"/>
</dbReference>
<dbReference type="PANTHER" id="PTHR24056">
    <property type="entry name" value="CELL DIVISION PROTEIN KINASE"/>
    <property type="match status" value="1"/>
</dbReference>
<dbReference type="Gene3D" id="3.30.200.20">
    <property type="entry name" value="Phosphorylase Kinase, domain 1"/>
    <property type="match status" value="1"/>
</dbReference>
<feature type="compositionally biased region" description="Basic residues" evidence="10">
    <location>
        <begin position="74"/>
        <end position="92"/>
    </location>
</feature>
<feature type="compositionally biased region" description="Polar residues" evidence="10">
    <location>
        <begin position="129"/>
        <end position="138"/>
    </location>
</feature>
<evidence type="ECO:0000256" key="6">
    <source>
        <dbReference type="ARBA" id="ARBA00022777"/>
    </source>
</evidence>
<dbReference type="Gene3D" id="1.10.510.10">
    <property type="entry name" value="Transferase(Phosphotransferase) domain 1"/>
    <property type="match status" value="1"/>
</dbReference>
<protein>
    <recommendedName>
        <fullName evidence="2">cyclin-dependent kinase</fullName>
        <ecNumber evidence="2">2.7.11.22</ecNumber>
    </recommendedName>
</protein>
<evidence type="ECO:0000256" key="7">
    <source>
        <dbReference type="ARBA" id="ARBA00022840"/>
    </source>
</evidence>
<comment type="caution">
    <text evidence="12">The sequence shown here is derived from an EMBL/GenBank/DDBJ whole genome shotgun (WGS) entry which is preliminary data.</text>
</comment>
<dbReference type="GO" id="GO:0005634">
    <property type="term" value="C:nucleus"/>
    <property type="evidence" value="ECO:0007669"/>
    <property type="project" value="TreeGrafter"/>
</dbReference>
<comment type="catalytic activity">
    <reaction evidence="8">
        <text>L-threonyl-[protein] + ATP = O-phospho-L-threonyl-[protein] + ADP + H(+)</text>
        <dbReference type="Rhea" id="RHEA:46608"/>
        <dbReference type="Rhea" id="RHEA-COMP:11060"/>
        <dbReference type="Rhea" id="RHEA-COMP:11605"/>
        <dbReference type="ChEBI" id="CHEBI:15378"/>
        <dbReference type="ChEBI" id="CHEBI:30013"/>
        <dbReference type="ChEBI" id="CHEBI:30616"/>
        <dbReference type="ChEBI" id="CHEBI:61977"/>
        <dbReference type="ChEBI" id="CHEBI:456216"/>
        <dbReference type="EC" id="2.7.11.22"/>
    </reaction>
</comment>
<evidence type="ECO:0000256" key="2">
    <source>
        <dbReference type="ARBA" id="ARBA00012425"/>
    </source>
</evidence>
<dbReference type="GO" id="GO:0005524">
    <property type="term" value="F:ATP binding"/>
    <property type="evidence" value="ECO:0007669"/>
    <property type="project" value="UniProtKB-KW"/>
</dbReference>
<dbReference type="InterPro" id="IPR008271">
    <property type="entry name" value="Ser/Thr_kinase_AS"/>
</dbReference>
<dbReference type="EC" id="2.7.11.22" evidence="2"/>
<organism evidence="12 13">
    <name type="scientific">Ditylenchus destructor</name>
    <dbReference type="NCBI Taxonomy" id="166010"/>
    <lineage>
        <taxon>Eukaryota</taxon>
        <taxon>Metazoa</taxon>
        <taxon>Ecdysozoa</taxon>
        <taxon>Nematoda</taxon>
        <taxon>Chromadorea</taxon>
        <taxon>Rhabditida</taxon>
        <taxon>Tylenchina</taxon>
        <taxon>Tylenchomorpha</taxon>
        <taxon>Sphaerularioidea</taxon>
        <taxon>Anguinidae</taxon>
        <taxon>Anguininae</taxon>
        <taxon>Ditylenchus</taxon>
    </lineage>
</organism>
<dbReference type="Pfam" id="PF00069">
    <property type="entry name" value="Pkinase"/>
    <property type="match status" value="1"/>
</dbReference>
<dbReference type="InterPro" id="IPR045267">
    <property type="entry name" value="CDK11/PITSLRE_STKc"/>
</dbReference>
<evidence type="ECO:0000256" key="8">
    <source>
        <dbReference type="ARBA" id="ARBA00047811"/>
    </source>
</evidence>
<dbReference type="PROSITE" id="PS00108">
    <property type="entry name" value="PROTEIN_KINASE_ST"/>
    <property type="match status" value="1"/>
</dbReference>
<dbReference type="Proteomes" id="UP001201812">
    <property type="component" value="Unassembled WGS sequence"/>
</dbReference>
<dbReference type="FunFam" id="3.30.200.20:FF:000054">
    <property type="entry name" value="Cyclin-dependent kinase 11B"/>
    <property type="match status" value="1"/>
</dbReference>
<comment type="catalytic activity">
    <reaction evidence="9">
        <text>L-seryl-[protein] + ATP = O-phospho-L-seryl-[protein] + ADP + H(+)</text>
        <dbReference type="Rhea" id="RHEA:17989"/>
        <dbReference type="Rhea" id="RHEA-COMP:9863"/>
        <dbReference type="Rhea" id="RHEA-COMP:11604"/>
        <dbReference type="ChEBI" id="CHEBI:15378"/>
        <dbReference type="ChEBI" id="CHEBI:29999"/>
        <dbReference type="ChEBI" id="CHEBI:30616"/>
        <dbReference type="ChEBI" id="CHEBI:83421"/>
        <dbReference type="ChEBI" id="CHEBI:456216"/>
        <dbReference type="EC" id="2.7.11.22"/>
    </reaction>
</comment>
<evidence type="ECO:0000256" key="1">
    <source>
        <dbReference type="ARBA" id="ARBA00006485"/>
    </source>
</evidence>
<evidence type="ECO:0000256" key="9">
    <source>
        <dbReference type="ARBA" id="ARBA00048367"/>
    </source>
</evidence>
<evidence type="ECO:0000256" key="10">
    <source>
        <dbReference type="SAM" id="MobiDB-lite"/>
    </source>
</evidence>
<evidence type="ECO:0000313" key="13">
    <source>
        <dbReference type="Proteomes" id="UP001201812"/>
    </source>
</evidence>
<dbReference type="InterPro" id="IPR050108">
    <property type="entry name" value="CDK"/>
</dbReference>
<dbReference type="InterPro" id="IPR011009">
    <property type="entry name" value="Kinase-like_dom_sf"/>
</dbReference>
<evidence type="ECO:0000313" key="12">
    <source>
        <dbReference type="EMBL" id="KAI1723549.1"/>
    </source>
</evidence>
<keyword evidence="3" id="KW-0723">Serine/threonine-protein kinase</keyword>